<proteinExistence type="predicted"/>
<dbReference type="GO" id="GO:0006310">
    <property type="term" value="P:DNA recombination"/>
    <property type="evidence" value="ECO:0007669"/>
    <property type="project" value="UniProtKB-KW"/>
</dbReference>
<keyword evidence="4" id="KW-1185">Reference proteome</keyword>
<dbReference type="InterPro" id="IPR050090">
    <property type="entry name" value="Tyrosine_recombinase_XerCD"/>
</dbReference>
<evidence type="ECO:0000256" key="1">
    <source>
        <dbReference type="ARBA" id="ARBA00023172"/>
    </source>
</evidence>
<comment type="caution">
    <text evidence="3">The sequence shown here is derived from an EMBL/GenBank/DDBJ whole genome shotgun (WGS) entry which is preliminary data.</text>
</comment>
<dbReference type="AlphaFoldDB" id="A0A2P8H981"/>
<dbReference type="EMBL" id="PYAW01000010">
    <property type="protein sequence ID" value="PSL42785.1"/>
    <property type="molecule type" value="Genomic_DNA"/>
</dbReference>
<protein>
    <submittedName>
        <fullName evidence="3">Phage integrase family protein</fullName>
    </submittedName>
</protein>
<dbReference type="Proteomes" id="UP000240971">
    <property type="component" value="Unassembled WGS sequence"/>
</dbReference>
<name>A0A2P8H981_CHINA</name>
<dbReference type="InterPro" id="IPR002104">
    <property type="entry name" value="Integrase_catalytic"/>
</dbReference>
<evidence type="ECO:0000313" key="3">
    <source>
        <dbReference type="EMBL" id="PSL42785.1"/>
    </source>
</evidence>
<sequence length="124" mass="13427">MPLLPIAKEILQKYKNHPYCVANNVLLPINSNQLFNGYLKEVADLCGISKSLTTHTARHTFATTVTLANGVPLETVSAMLGHKSIRTTQIYAKIVASKVSADMKTLKGIFNLALPDSLLYGAVA</sequence>
<dbReference type="InterPro" id="IPR013762">
    <property type="entry name" value="Integrase-like_cat_sf"/>
</dbReference>
<evidence type="ECO:0000259" key="2">
    <source>
        <dbReference type="PROSITE" id="PS51898"/>
    </source>
</evidence>
<feature type="domain" description="Tyr recombinase" evidence="2">
    <location>
        <begin position="1"/>
        <end position="111"/>
    </location>
</feature>
<evidence type="ECO:0000313" key="4">
    <source>
        <dbReference type="Proteomes" id="UP000240971"/>
    </source>
</evidence>
<dbReference type="Pfam" id="PF00589">
    <property type="entry name" value="Phage_integrase"/>
    <property type="match status" value="1"/>
</dbReference>
<dbReference type="GO" id="GO:0003677">
    <property type="term" value="F:DNA binding"/>
    <property type="evidence" value="ECO:0007669"/>
    <property type="project" value="InterPro"/>
</dbReference>
<keyword evidence="1" id="KW-0233">DNA recombination</keyword>
<dbReference type="PANTHER" id="PTHR30349">
    <property type="entry name" value="PHAGE INTEGRASE-RELATED"/>
    <property type="match status" value="1"/>
</dbReference>
<organism evidence="3 4">
    <name type="scientific">Chitinophaga niastensis</name>
    <dbReference type="NCBI Taxonomy" id="536980"/>
    <lineage>
        <taxon>Bacteria</taxon>
        <taxon>Pseudomonadati</taxon>
        <taxon>Bacteroidota</taxon>
        <taxon>Chitinophagia</taxon>
        <taxon>Chitinophagales</taxon>
        <taxon>Chitinophagaceae</taxon>
        <taxon>Chitinophaga</taxon>
    </lineage>
</organism>
<dbReference type="PROSITE" id="PS51898">
    <property type="entry name" value="TYR_RECOMBINASE"/>
    <property type="match status" value="1"/>
</dbReference>
<dbReference type="SUPFAM" id="SSF56349">
    <property type="entry name" value="DNA breaking-rejoining enzymes"/>
    <property type="match status" value="1"/>
</dbReference>
<dbReference type="Gene3D" id="1.10.443.10">
    <property type="entry name" value="Intergrase catalytic core"/>
    <property type="match status" value="1"/>
</dbReference>
<dbReference type="PANTHER" id="PTHR30349:SF64">
    <property type="entry name" value="PROPHAGE INTEGRASE INTD-RELATED"/>
    <property type="match status" value="1"/>
</dbReference>
<gene>
    <name evidence="3" type="ORF">CLV51_1101</name>
</gene>
<dbReference type="GO" id="GO:0015074">
    <property type="term" value="P:DNA integration"/>
    <property type="evidence" value="ECO:0007669"/>
    <property type="project" value="InterPro"/>
</dbReference>
<accession>A0A2P8H981</accession>
<dbReference type="InterPro" id="IPR011010">
    <property type="entry name" value="DNA_brk_join_enz"/>
</dbReference>
<reference evidence="3 4" key="1">
    <citation type="submission" date="2018-03" db="EMBL/GenBank/DDBJ databases">
        <title>Genomic Encyclopedia of Archaeal and Bacterial Type Strains, Phase II (KMG-II): from individual species to whole genera.</title>
        <authorList>
            <person name="Goeker M."/>
        </authorList>
    </citation>
    <scope>NUCLEOTIDE SEQUENCE [LARGE SCALE GENOMIC DNA]</scope>
    <source>
        <strain evidence="3 4">DSM 24859</strain>
    </source>
</reference>
<dbReference type="CDD" id="cd01185">
    <property type="entry name" value="INTN1_C_like"/>
    <property type="match status" value="1"/>
</dbReference>